<protein>
    <submittedName>
        <fullName evidence="2">Replicative DNA helicase loader DnaB</fullName>
    </submittedName>
</protein>
<keyword evidence="2" id="KW-0547">Nucleotide-binding</keyword>
<keyword evidence="3" id="KW-1185">Reference proteome</keyword>
<keyword evidence="2" id="KW-0378">Hydrolase</keyword>
<dbReference type="AlphaFoldDB" id="A0A1T4KD83"/>
<evidence type="ECO:0000313" key="2">
    <source>
        <dbReference type="EMBL" id="SJZ40392.1"/>
    </source>
</evidence>
<dbReference type="Proteomes" id="UP000190389">
    <property type="component" value="Unassembled WGS sequence"/>
</dbReference>
<dbReference type="GO" id="GO:0004386">
    <property type="term" value="F:helicase activity"/>
    <property type="evidence" value="ECO:0007669"/>
    <property type="project" value="UniProtKB-KW"/>
</dbReference>
<dbReference type="EMBL" id="FUXF01000002">
    <property type="protein sequence ID" value="SJZ40392.1"/>
    <property type="molecule type" value="Genomic_DNA"/>
</dbReference>
<dbReference type="InterPro" id="IPR058660">
    <property type="entry name" value="WHD_DnaB"/>
</dbReference>
<keyword evidence="2" id="KW-0067">ATP-binding</keyword>
<organism evidence="2 3">
    <name type="scientific">Mycoplasmopsis verecunda</name>
    <dbReference type="NCBI Taxonomy" id="171291"/>
    <lineage>
        <taxon>Bacteria</taxon>
        <taxon>Bacillati</taxon>
        <taxon>Mycoplasmatota</taxon>
        <taxon>Mycoplasmoidales</taxon>
        <taxon>Metamycoplasmataceae</taxon>
        <taxon>Mycoplasmopsis</taxon>
    </lineage>
</organism>
<evidence type="ECO:0000259" key="1">
    <source>
        <dbReference type="Pfam" id="PF25888"/>
    </source>
</evidence>
<accession>A0A1T4KD83</accession>
<dbReference type="Pfam" id="PF25888">
    <property type="entry name" value="WHD_DnaB"/>
    <property type="match status" value="1"/>
</dbReference>
<gene>
    <name evidence="2" type="ORF">SAMN02745154_00007</name>
</gene>
<name>A0A1T4KD83_9BACT</name>
<dbReference type="RefSeq" id="WP_078746759.1">
    <property type="nucleotide sequence ID" value="NZ_CP137850.1"/>
</dbReference>
<dbReference type="OrthoDB" id="395744at2"/>
<feature type="domain" description="Replicative helicase loading/DNA remodeling protein DnaB N-terminal winged helix" evidence="1">
    <location>
        <begin position="8"/>
        <end position="226"/>
    </location>
</feature>
<dbReference type="STRING" id="171291.SAMN02745154_00007"/>
<sequence length="327" mass="38251">MDLQYSYFAIEKNTEITNDDLVNFREFYGPFLGAQPIFLYQYLLDFVRDTSFKRFTYDYFSLTVFLSMDLESLSTARRQLEACGLINTYADHNKQIIIFSLQKPLNAFGVKNNQLITDLLKNRIGVENFNNMIISKTRTTTYKDSYNVEDVSADFFTEFVGQYSMNQNVNANAFINDAIRMGKIRKNQLSSQNKFDAFSATKLEIGRIQYSNEYEAILKLDSLSFAQQLINSELDSNYVATLQQWQDKVQDDKIINLILFLSFYHSSRQEGRPVREWFKQAGSMINEIIQMNLSDFNTVENYFDGKIKNTYDLKVFQKKEILKSMLK</sequence>
<keyword evidence="2" id="KW-0347">Helicase</keyword>
<reference evidence="3" key="1">
    <citation type="submission" date="2017-02" db="EMBL/GenBank/DDBJ databases">
        <authorList>
            <person name="Varghese N."/>
            <person name="Submissions S."/>
        </authorList>
    </citation>
    <scope>NUCLEOTIDE SEQUENCE [LARGE SCALE GENOMIC DNA]</scope>
    <source>
        <strain evidence="3">ATCC 27862</strain>
    </source>
</reference>
<evidence type="ECO:0000313" key="3">
    <source>
        <dbReference type="Proteomes" id="UP000190389"/>
    </source>
</evidence>
<proteinExistence type="predicted"/>